<accession>A0A561E2X9</accession>
<reference evidence="3 4" key="1">
    <citation type="submission" date="2019-06" db="EMBL/GenBank/DDBJ databases">
        <title>Sequencing the genomes of 1000 actinobacteria strains.</title>
        <authorList>
            <person name="Klenk H.-P."/>
        </authorList>
    </citation>
    <scope>NUCLEOTIDE SEQUENCE [LARGE SCALE GENOMIC DNA]</scope>
    <source>
        <strain evidence="3 4">DSM 19560</strain>
    </source>
</reference>
<dbReference type="AlphaFoldDB" id="A0A561E2X9"/>
<protein>
    <submittedName>
        <fullName evidence="3">Uncharacterized protein</fullName>
    </submittedName>
</protein>
<feature type="transmembrane region" description="Helical" evidence="2">
    <location>
        <begin position="26"/>
        <end position="47"/>
    </location>
</feature>
<evidence type="ECO:0000313" key="4">
    <source>
        <dbReference type="Proteomes" id="UP000318297"/>
    </source>
</evidence>
<dbReference type="Proteomes" id="UP000318297">
    <property type="component" value="Unassembled WGS sequence"/>
</dbReference>
<keyword evidence="2" id="KW-1133">Transmembrane helix</keyword>
<keyword evidence="2" id="KW-0472">Membrane</keyword>
<feature type="region of interest" description="Disordered" evidence="1">
    <location>
        <begin position="53"/>
        <end position="82"/>
    </location>
</feature>
<proteinExistence type="predicted"/>
<dbReference type="EMBL" id="VIVQ01000002">
    <property type="protein sequence ID" value="TWE09962.1"/>
    <property type="molecule type" value="Genomic_DNA"/>
</dbReference>
<keyword evidence="2" id="KW-0812">Transmembrane</keyword>
<evidence type="ECO:0000256" key="2">
    <source>
        <dbReference type="SAM" id="Phobius"/>
    </source>
</evidence>
<organism evidence="3 4">
    <name type="scientific">Rudaeicoccus suwonensis</name>
    <dbReference type="NCBI Taxonomy" id="657409"/>
    <lineage>
        <taxon>Bacteria</taxon>
        <taxon>Bacillati</taxon>
        <taxon>Actinomycetota</taxon>
        <taxon>Actinomycetes</taxon>
        <taxon>Micrococcales</taxon>
        <taxon>Dermacoccaceae</taxon>
        <taxon>Rudaeicoccus</taxon>
    </lineage>
</organism>
<evidence type="ECO:0000313" key="3">
    <source>
        <dbReference type="EMBL" id="TWE09962.1"/>
    </source>
</evidence>
<evidence type="ECO:0000256" key="1">
    <source>
        <dbReference type="SAM" id="MobiDB-lite"/>
    </source>
</evidence>
<gene>
    <name evidence="3" type="ORF">BKA23_2307</name>
</gene>
<sequence>MDLVTLYAASLHTALDEPDGHPLGIGMGFLLICVGMIICFLLMVVLGKKLEQRRGPRPPQRYPILQAKDEERAERARRKANG</sequence>
<comment type="caution">
    <text evidence="3">The sequence shown here is derived from an EMBL/GenBank/DDBJ whole genome shotgun (WGS) entry which is preliminary data.</text>
</comment>
<name>A0A561E2X9_9MICO</name>
<keyword evidence="4" id="KW-1185">Reference proteome</keyword>